<evidence type="ECO:0000313" key="2">
    <source>
        <dbReference type="Proteomes" id="UP000282985"/>
    </source>
</evidence>
<protein>
    <submittedName>
        <fullName evidence="1">Uncharacterized protein</fullName>
    </submittedName>
</protein>
<reference evidence="1 2" key="1">
    <citation type="submission" date="2018-11" db="EMBL/GenBank/DDBJ databases">
        <title>Parancylomarina longa gen. nov., sp. nov., isolated from sediments of southern Okinawa.</title>
        <authorList>
            <person name="Fu T."/>
        </authorList>
    </citation>
    <scope>NUCLEOTIDE SEQUENCE [LARGE SCALE GENOMIC DNA]</scope>
    <source>
        <strain evidence="1 2">T3-2 S1-C</strain>
    </source>
</reference>
<sequence length="64" mass="7247">MLAFNFTIQAYSLPRQAKHFPAQANHIAGQACKHAPSIYNSKGKANEYNLQFYHRQTVANVRIA</sequence>
<comment type="caution">
    <text evidence="1">The sequence shown here is derived from an EMBL/GenBank/DDBJ whole genome shotgun (WGS) entry which is preliminary data.</text>
</comment>
<keyword evidence="2" id="KW-1185">Reference proteome</keyword>
<gene>
    <name evidence="1" type="ORF">DLK05_10610</name>
</gene>
<proteinExistence type="predicted"/>
<evidence type="ECO:0000313" key="1">
    <source>
        <dbReference type="EMBL" id="RUT77923.1"/>
    </source>
</evidence>
<organism evidence="1 2">
    <name type="scientific">Ancylomarina longa</name>
    <dbReference type="NCBI Taxonomy" id="2487017"/>
    <lineage>
        <taxon>Bacteria</taxon>
        <taxon>Pseudomonadati</taxon>
        <taxon>Bacteroidota</taxon>
        <taxon>Bacteroidia</taxon>
        <taxon>Marinilabiliales</taxon>
        <taxon>Marinifilaceae</taxon>
        <taxon>Ancylomarina</taxon>
    </lineage>
</organism>
<accession>A0A434AU37</accession>
<name>A0A434AU37_9BACT</name>
<dbReference type="EMBL" id="RJJX01000013">
    <property type="protein sequence ID" value="RUT77923.1"/>
    <property type="molecule type" value="Genomic_DNA"/>
</dbReference>
<dbReference type="AlphaFoldDB" id="A0A434AU37"/>
<dbReference type="Proteomes" id="UP000282985">
    <property type="component" value="Unassembled WGS sequence"/>
</dbReference>